<dbReference type="EMBL" id="NNAY01000330">
    <property type="protein sequence ID" value="OXU29170.1"/>
    <property type="molecule type" value="Genomic_DNA"/>
</dbReference>
<comment type="caution">
    <text evidence="2">The sequence shown here is derived from an EMBL/GenBank/DDBJ whole genome shotgun (WGS) entry which is preliminary data.</text>
</comment>
<proteinExistence type="predicted"/>
<dbReference type="AlphaFoldDB" id="A0A232FF76"/>
<keyword evidence="3" id="KW-1185">Reference proteome</keyword>
<keyword evidence="1" id="KW-0812">Transmembrane</keyword>
<evidence type="ECO:0000313" key="2">
    <source>
        <dbReference type="EMBL" id="OXU29170.1"/>
    </source>
</evidence>
<reference evidence="2 3" key="1">
    <citation type="journal article" date="2017" name="Curr. Biol.">
        <title>The Evolution of Venom by Co-option of Single-Copy Genes.</title>
        <authorList>
            <person name="Martinson E.O."/>
            <person name="Mrinalini"/>
            <person name="Kelkar Y.D."/>
            <person name="Chang C.H."/>
            <person name="Werren J.H."/>
        </authorList>
    </citation>
    <scope>NUCLEOTIDE SEQUENCE [LARGE SCALE GENOMIC DNA]</scope>
    <source>
        <strain evidence="2 3">Alberta</strain>
        <tissue evidence="2">Whole body</tissue>
    </source>
</reference>
<feature type="transmembrane region" description="Helical" evidence="1">
    <location>
        <begin position="43"/>
        <end position="62"/>
    </location>
</feature>
<feature type="transmembrane region" description="Helical" evidence="1">
    <location>
        <begin position="20"/>
        <end position="37"/>
    </location>
</feature>
<dbReference type="Proteomes" id="UP000215335">
    <property type="component" value="Unassembled WGS sequence"/>
</dbReference>
<keyword evidence="1" id="KW-1133">Transmembrane helix</keyword>
<organism evidence="2 3">
    <name type="scientific">Trichomalopsis sarcophagae</name>
    <dbReference type="NCBI Taxonomy" id="543379"/>
    <lineage>
        <taxon>Eukaryota</taxon>
        <taxon>Metazoa</taxon>
        <taxon>Ecdysozoa</taxon>
        <taxon>Arthropoda</taxon>
        <taxon>Hexapoda</taxon>
        <taxon>Insecta</taxon>
        <taxon>Pterygota</taxon>
        <taxon>Neoptera</taxon>
        <taxon>Endopterygota</taxon>
        <taxon>Hymenoptera</taxon>
        <taxon>Apocrita</taxon>
        <taxon>Proctotrupomorpha</taxon>
        <taxon>Chalcidoidea</taxon>
        <taxon>Pteromalidae</taxon>
        <taxon>Pteromalinae</taxon>
        <taxon>Trichomalopsis</taxon>
    </lineage>
</organism>
<accession>A0A232FF76</accession>
<evidence type="ECO:0000256" key="1">
    <source>
        <dbReference type="SAM" id="Phobius"/>
    </source>
</evidence>
<protein>
    <submittedName>
        <fullName evidence="2">Uncharacterized protein</fullName>
    </submittedName>
</protein>
<gene>
    <name evidence="2" type="ORF">TSAR_006038</name>
</gene>
<name>A0A232FF76_9HYME</name>
<evidence type="ECO:0000313" key="3">
    <source>
        <dbReference type="Proteomes" id="UP000215335"/>
    </source>
</evidence>
<dbReference type="OrthoDB" id="7580172at2759"/>
<keyword evidence="1" id="KW-0472">Membrane</keyword>
<sequence>MESFWSRRPNHMRYFEEGELALYLKTAGTVLLGWIIVSSIWHIVLVLFAPAAVSALAVFLICPTTLQWFFTQLGPTFESTTSALVEKFDLAAINMMDLPFK</sequence>